<dbReference type="EMBL" id="MT631284">
    <property type="protein sequence ID" value="QNO47980.1"/>
    <property type="molecule type" value="Genomic_DNA"/>
</dbReference>
<protein>
    <submittedName>
        <fullName evidence="1">Uncharacterized protein</fullName>
    </submittedName>
</protein>
<gene>
    <name evidence="2" type="ORF">GOJLPIDM_00019</name>
    <name evidence="1" type="ORF">KNONPEEI_00018</name>
</gene>
<sequence>MGSEISNDCSYICSYFSSFNISLKVCSLPSLLNLFIASFTGSSNSGGINGHPSRPMHKRVSKTPSIACFLKFSSSPPPPPLFLIISSCICCLNPPILSRTLSYSSGSNISATFDNVPIPAGPSVAIPVEPINACGQRVDSLYFRKHLCTT</sequence>
<dbReference type="EMBL" id="MT631313">
    <property type="protein sequence ID" value="QNO48163.1"/>
    <property type="molecule type" value="Genomic_DNA"/>
</dbReference>
<accession>A0A7G9YIZ6</accession>
<proteinExistence type="predicted"/>
<reference evidence="1" key="1">
    <citation type="submission" date="2020-06" db="EMBL/GenBank/DDBJ databases">
        <title>Unique genomic features of the anaerobic methanotrophic archaea.</title>
        <authorList>
            <person name="Chadwick G.L."/>
            <person name="Skennerton C.T."/>
            <person name="Laso-Perez R."/>
            <person name="Leu A.O."/>
            <person name="Speth D.R."/>
            <person name="Yu H."/>
            <person name="Morgan-Lang C."/>
            <person name="Hatzenpichler R."/>
            <person name="Goudeau D."/>
            <person name="Malmstrom R."/>
            <person name="Brazelton W.J."/>
            <person name="Woyke T."/>
            <person name="Hallam S.J."/>
            <person name="Tyson G.W."/>
            <person name="Wegener G."/>
            <person name="Boetius A."/>
            <person name="Orphan V."/>
        </authorList>
    </citation>
    <scope>NUCLEOTIDE SEQUENCE</scope>
</reference>
<name>A0A7G9YIZ6_9EURY</name>
<evidence type="ECO:0000313" key="2">
    <source>
        <dbReference type="EMBL" id="QNO48163.1"/>
    </source>
</evidence>
<evidence type="ECO:0000313" key="1">
    <source>
        <dbReference type="EMBL" id="QNO47980.1"/>
    </source>
</evidence>
<dbReference type="AlphaFoldDB" id="A0A7G9YIZ6"/>
<organism evidence="1">
    <name type="scientific">Candidatus Methanogaster sp. ANME-2c ERB4</name>
    <dbReference type="NCBI Taxonomy" id="2759911"/>
    <lineage>
        <taxon>Archaea</taxon>
        <taxon>Methanobacteriati</taxon>
        <taxon>Methanobacteriota</taxon>
        <taxon>Stenosarchaea group</taxon>
        <taxon>Methanomicrobia</taxon>
        <taxon>Methanosarcinales</taxon>
        <taxon>ANME-2 cluster</taxon>
        <taxon>Candidatus Methanogasteraceae</taxon>
        <taxon>Candidatus Methanogaster</taxon>
    </lineage>
</organism>